<dbReference type="SMART" id="SM00195">
    <property type="entry name" value="DSPc"/>
    <property type="match status" value="1"/>
</dbReference>
<evidence type="ECO:0000259" key="10">
    <source>
        <dbReference type="PROSITE" id="PS50054"/>
    </source>
</evidence>
<feature type="region of interest" description="Disordered" evidence="9">
    <location>
        <begin position="777"/>
        <end position="802"/>
    </location>
</feature>
<proteinExistence type="inferred from homology"/>
<feature type="region of interest" description="Disordered" evidence="9">
    <location>
        <begin position="454"/>
        <end position="473"/>
    </location>
</feature>
<dbReference type="InterPro" id="IPR020422">
    <property type="entry name" value="TYR_PHOSPHATASE_DUAL_dom"/>
</dbReference>
<dbReference type="SUPFAM" id="SSF109715">
    <property type="entry name" value="DEK C-terminal domain"/>
    <property type="match status" value="1"/>
</dbReference>
<dbReference type="EC" id="3.1.3.16" evidence="3"/>
<feature type="compositionally biased region" description="Low complexity" evidence="9">
    <location>
        <begin position="678"/>
        <end position="710"/>
    </location>
</feature>
<keyword evidence="13" id="KW-1185">Reference proteome</keyword>
<dbReference type="PROSITE" id="PS51998">
    <property type="entry name" value="DEK_C"/>
    <property type="match status" value="1"/>
</dbReference>
<evidence type="ECO:0000256" key="8">
    <source>
        <dbReference type="ARBA" id="ARBA00048336"/>
    </source>
</evidence>
<dbReference type="Gene3D" id="3.90.190.10">
    <property type="entry name" value="Protein tyrosine phosphatase superfamily"/>
    <property type="match status" value="1"/>
</dbReference>
<evidence type="ECO:0000256" key="3">
    <source>
        <dbReference type="ARBA" id="ARBA00013081"/>
    </source>
</evidence>
<dbReference type="InterPro" id="IPR000387">
    <property type="entry name" value="Tyr_Pase_dom"/>
</dbReference>
<dbReference type="InterPro" id="IPR043587">
    <property type="entry name" value="Phosphatase_SSH-like"/>
</dbReference>
<reference evidence="14" key="1">
    <citation type="submission" date="2025-08" db="UniProtKB">
        <authorList>
            <consortium name="RefSeq"/>
        </authorList>
    </citation>
    <scope>IDENTIFICATION</scope>
    <source>
        <tissue evidence="14">Sperm</tissue>
    </source>
</reference>
<evidence type="ECO:0000259" key="12">
    <source>
        <dbReference type="PROSITE" id="PS51998"/>
    </source>
</evidence>
<feature type="compositionally biased region" description="Polar residues" evidence="9">
    <location>
        <begin position="1194"/>
        <end position="1206"/>
    </location>
</feature>
<dbReference type="InterPro" id="IPR000340">
    <property type="entry name" value="Dual-sp_phosphatase_cat-dom"/>
</dbReference>
<protein>
    <recommendedName>
        <fullName evidence="3">protein-serine/threonine phosphatase</fullName>
        <ecNumber evidence="3">3.1.3.16</ecNumber>
    </recommendedName>
</protein>
<accession>A0AAJ7TWE4</accession>
<evidence type="ECO:0000313" key="13">
    <source>
        <dbReference type="Proteomes" id="UP001318040"/>
    </source>
</evidence>
<dbReference type="InterPro" id="IPR016130">
    <property type="entry name" value="Tyr_Pase_AS"/>
</dbReference>
<dbReference type="GO" id="GO:0030837">
    <property type="term" value="P:negative regulation of actin filament polymerization"/>
    <property type="evidence" value="ECO:0007669"/>
    <property type="project" value="InterPro"/>
</dbReference>
<feature type="compositionally biased region" description="Low complexity" evidence="9">
    <location>
        <begin position="503"/>
        <end position="534"/>
    </location>
</feature>
<feature type="compositionally biased region" description="Polar residues" evidence="9">
    <location>
        <begin position="1309"/>
        <end position="1318"/>
    </location>
</feature>
<evidence type="ECO:0000256" key="5">
    <source>
        <dbReference type="ARBA" id="ARBA00022801"/>
    </source>
</evidence>
<feature type="domain" description="DEK-C" evidence="12">
    <location>
        <begin position="246"/>
        <end position="301"/>
    </location>
</feature>
<feature type="region of interest" description="Disordered" evidence="9">
    <location>
        <begin position="1232"/>
        <end position="1363"/>
    </location>
</feature>
<evidence type="ECO:0000313" key="14">
    <source>
        <dbReference type="RefSeq" id="XP_032823938.1"/>
    </source>
</evidence>
<dbReference type="PROSITE" id="PS00383">
    <property type="entry name" value="TYR_PHOSPHATASE_1"/>
    <property type="match status" value="1"/>
</dbReference>
<feature type="region of interest" description="Disordered" evidence="9">
    <location>
        <begin position="621"/>
        <end position="737"/>
    </location>
</feature>
<dbReference type="PROSITE" id="PS50056">
    <property type="entry name" value="TYR_PHOSPHATASE_2"/>
    <property type="match status" value="1"/>
</dbReference>
<feature type="domain" description="Tyrosine specific protein phosphatases" evidence="11">
    <location>
        <begin position="366"/>
        <end position="424"/>
    </location>
</feature>
<comment type="catalytic activity">
    <reaction evidence="8">
        <text>O-phospho-L-threonyl-[protein] + H2O = L-threonyl-[protein] + phosphate</text>
        <dbReference type="Rhea" id="RHEA:47004"/>
        <dbReference type="Rhea" id="RHEA-COMP:11060"/>
        <dbReference type="Rhea" id="RHEA-COMP:11605"/>
        <dbReference type="ChEBI" id="CHEBI:15377"/>
        <dbReference type="ChEBI" id="CHEBI:30013"/>
        <dbReference type="ChEBI" id="CHEBI:43474"/>
        <dbReference type="ChEBI" id="CHEBI:61977"/>
        <dbReference type="EC" id="3.1.3.16"/>
    </reaction>
</comment>
<evidence type="ECO:0000256" key="9">
    <source>
        <dbReference type="SAM" id="MobiDB-lite"/>
    </source>
</evidence>
<organism evidence="13 14">
    <name type="scientific">Petromyzon marinus</name>
    <name type="common">Sea lamprey</name>
    <dbReference type="NCBI Taxonomy" id="7757"/>
    <lineage>
        <taxon>Eukaryota</taxon>
        <taxon>Metazoa</taxon>
        <taxon>Chordata</taxon>
        <taxon>Craniata</taxon>
        <taxon>Vertebrata</taxon>
        <taxon>Cyclostomata</taxon>
        <taxon>Hyperoartia</taxon>
        <taxon>Petromyzontiformes</taxon>
        <taxon>Petromyzontidae</taxon>
        <taxon>Petromyzon</taxon>
    </lineage>
</organism>
<feature type="compositionally biased region" description="Basic and acidic residues" evidence="9">
    <location>
        <begin position="457"/>
        <end position="473"/>
    </location>
</feature>
<evidence type="ECO:0000256" key="1">
    <source>
        <dbReference type="ARBA" id="ARBA00004245"/>
    </source>
</evidence>
<dbReference type="Gene3D" id="1.10.10.60">
    <property type="entry name" value="Homeodomain-like"/>
    <property type="match status" value="1"/>
</dbReference>
<dbReference type="FunFam" id="3.90.190.10:FF:000004">
    <property type="entry name" value="Protein phosphatase Slingshot homolog 2"/>
    <property type="match status" value="1"/>
</dbReference>
<evidence type="ECO:0000256" key="4">
    <source>
        <dbReference type="ARBA" id="ARBA00022490"/>
    </source>
</evidence>
<dbReference type="InterPro" id="IPR014876">
    <property type="entry name" value="DEK_C"/>
</dbReference>
<keyword evidence="7" id="KW-0206">Cytoskeleton</keyword>
<feature type="region of interest" description="Disordered" evidence="9">
    <location>
        <begin position="1054"/>
        <end position="1213"/>
    </location>
</feature>
<feature type="compositionally biased region" description="Low complexity" evidence="9">
    <location>
        <begin position="657"/>
        <end position="671"/>
    </location>
</feature>
<dbReference type="Pfam" id="PF00782">
    <property type="entry name" value="DSPc"/>
    <property type="match status" value="1"/>
</dbReference>
<dbReference type="InterPro" id="IPR029021">
    <property type="entry name" value="Prot-tyrosine_phosphatase-like"/>
</dbReference>
<dbReference type="Pfam" id="PF23040">
    <property type="entry name" value="PH_SSH1-like_1st"/>
    <property type="match status" value="1"/>
</dbReference>
<dbReference type="SUPFAM" id="SSF52799">
    <property type="entry name" value="(Phosphotyrosine protein) phosphatases II"/>
    <property type="match status" value="1"/>
</dbReference>
<dbReference type="GO" id="GO:0005856">
    <property type="term" value="C:cytoskeleton"/>
    <property type="evidence" value="ECO:0007669"/>
    <property type="project" value="UniProtKB-SubCell"/>
</dbReference>
<evidence type="ECO:0000256" key="7">
    <source>
        <dbReference type="ARBA" id="ARBA00023212"/>
    </source>
</evidence>
<dbReference type="PANTHER" id="PTHR45864">
    <property type="entry name" value="SLINGSHOT PROTEIN PHOSPHATASE HOMOLOG"/>
    <property type="match status" value="1"/>
</dbReference>
<dbReference type="GO" id="GO:0003779">
    <property type="term" value="F:actin binding"/>
    <property type="evidence" value="ECO:0007669"/>
    <property type="project" value="InterPro"/>
</dbReference>
<sequence length="1363" mass="145851">MALVTVQRAPSPLPADICPVDEEAEREDEDRKTNFSDSFLTVKGAALFIPGGNSSVGHQFSLRCHKDAEHLQQHLQAMFSHMRPEDTIMLAAHLESVHPTRVRYMTLVSTHGSRSMEEGFIMGLDFRDKDSANCTIGLVLPLLSDTMIHLDGDGGFSVTTSDRTHIFKPVSVQAMWSALQCLYKACEQARQRHYQSGSRYARWLASYARKVASEQSCLNEWNFMCDLESQRPESPALFQDTPTESVCTERQIRATLREIMAQCDLESVTSKEIRNKLEAQMGCNLKEYKGYIDNEMIIILGQMDSPSHIFDHVYLGSEWNASSIEDLKKRGVGYILNVTREIDNFFPGAFEYRNVRVYDVDSVNLRSYWNETYNFISLAKSKGSKCLVHCKMGVSRSASTVIAYAMKEYGWTLEHAYSYVKSRRGVVKPNSGFMRQLEEYQGILDASKQRHNKLWRSHSEGDISEHATDKDMDRSFTQGAIEIDGEGEVGEAAPAPEGEHPAKQQQQQQSAPCPRQPSPQLLATEGGGAATLAPAPRPKSWSPDVCPPHVTPFQLIRTDSDPCAASPTELAGGRFDPGLPTSEPCTPTSLEMERRRAPSLSESRKRTFSFELPTIHIEDMERDALESSSDDDFHLAAEILSWEPRPSPPAAPEGDDPSAAPADAAAAGTAGDPPPRRSPGARPAPLAVLAADARPPVPADAGAGPVLAGARRSAAPDGVDGGEDAPRPHRLPGGDGARAVALRGGGAHVATAAARDGEEGSRTGTYAGAFRPVARRVPLNRSKEVGDEGEQPSRSFPKQTSWKPVCGQVRRRAELMERRSGCPDGATGVPSSGAPGEIRRPLSLSEIASRDASFRTTMDEEDVFDPSPVATERRHRGLRHQQSIAQLQQAGLVRRTAGRWSGTGSAPYPEENEEEGGGRDTALPGGERAAQEVAPQTVASRVQKLSGGESGGGDGGEDGGDGGGDDDDGKASRPKMQHQTSILQLAEAGLVRKQAKELQKKMSSPLSPTAPAGFDSTAVEEAGAGSPVTAVPENDQRQSLAAVAEEHPRVVAQAGARTEPAEESTGAPERPCVESVRPPFNAGAPQDRPVLPARQPIADASICGLSEAVSPHERSCSPDTARAAVSGAGETSATAGEPAASAGDVNEGRSVSPRGPGGPGEWHTGDTDAPGRYSEKSPPSLDKSPGGAEDGTSSRDLLTQEATSAETMPRLPFLHAQTGDSVLAFSGETVFCSSPSAESKTPMPGDRRATSRVGNVSNAGDPRAGSGAFSSEPRVAEDACAVPEVPKESPAKGAAAEEEEALPRRPRSLLTSATQSCTDDVAAPAAKPAPRRRRQRSSSARQQQEPQEPGPPAQPGTQRYDSL</sequence>
<dbReference type="Proteomes" id="UP001318040">
    <property type="component" value="Chromosome 38"/>
</dbReference>
<evidence type="ECO:0000256" key="2">
    <source>
        <dbReference type="ARBA" id="ARBA00009580"/>
    </source>
</evidence>
<feature type="compositionally biased region" description="Acidic residues" evidence="9">
    <location>
        <begin position="955"/>
        <end position="968"/>
    </location>
</feature>
<feature type="domain" description="Tyrosine-protein phosphatase" evidence="10">
    <location>
        <begin position="305"/>
        <end position="446"/>
    </location>
</feature>
<dbReference type="InterPro" id="IPR043588">
    <property type="entry name" value="SSH-N"/>
</dbReference>
<feature type="region of interest" description="Disordered" evidence="9">
    <location>
        <begin position="816"/>
        <end position="1031"/>
    </location>
</feature>
<evidence type="ECO:0000256" key="6">
    <source>
        <dbReference type="ARBA" id="ARBA00022912"/>
    </source>
</evidence>
<name>A0AAJ7TWE4_PETMA</name>
<feature type="compositionally biased region" description="Polar residues" evidence="9">
    <location>
        <begin position="792"/>
        <end position="802"/>
    </location>
</feature>
<feature type="compositionally biased region" description="Polar residues" evidence="9">
    <location>
        <begin position="880"/>
        <end position="889"/>
    </location>
</feature>
<comment type="subcellular location">
    <subcellularLocation>
        <location evidence="1">Cytoplasm</location>
        <location evidence="1">Cytoskeleton</location>
    </subcellularLocation>
</comment>
<dbReference type="Pfam" id="PF08766">
    <property type="entry name" value="DEK_C"/>
    <property type="match status" value="1"/>
</dbReference>
<feature type="compositionally biased region" description="Basic and acidic residues" evidence="9">
    <location>
        <begin position="621"/>
        <end position="635"/>
    </location>
</feature>
<dbReference type="PROSITE" id="PS50054">
    <property type="entry name" value="TYR_PHOSPHATASE_DUAL"/>
    <property type="match status" value="1"/>
</dbReference>
<dbReference type="RefSeq" id="XP_032823938.1">
    <property type="nucleotide sequence ID" value="XM_032968047.1"/>
</dbReference>
<evidence type="ECO:0000259" key="11">
    <source>
        <dbReference type="PROSITE" id="PS50056"/>
    </source>
</evidence>
<feature type="region of interest" description="Disordered" evidence="9">
    <location>
        <begin position="558"/>
        <end position="605"/>
    </location>
</feature>
<dbReference type="KEGG" id="pmrn:116950322"/>
<keyword evidence="6" id="KW-0904">Protein phosphatase</keyword>
<feature type="region of interest" description="Disordered" evidence="9">
    <location>
        <begin position="490"/>
        <end position="546"/>
    </location>
</feature>
<feature type="compositionally biased region" description="Low complexity" evidence="9">
    <location>
        <begin position="1337"/>
        <end position="1347"/>
    </location>
</feature>
<comment type="similarity">
    <text evidence="2">Belongs to the protein-tyrosine phosphatase family.</text>
</comment>
<dbReference type="GO" id="GO:0004722">
    <property type="term" value="F:protein serine/threonine phosphatase activity"/>
    <property type="evidence" value="ECO:0007669"/>
    <property type="project" value="UniProtKB-EC"/>
</dbReference>
<dbReference type="PANTHER" id="PTHR45864:SF2">
    <property type="entry name" value="PROTEIN PHOSPHATASE SLINGSHOT"/>
    <property type="match status" value="1"/>
</dbReference>
<gene>
    <name evidence="14" type="primary">LOC116950322</name>
</gene>
<keyword evidence="5" id="KW-0378">Hydrolase</keyword>
<keyword evidence="4" id="KW-0963">Cytoplasm</keyword>